<reference evidence="2" key="1">
    <citation type="submission" date="2021-01" db="EMBL/GenBank/DDBJ databases">
        <authorList>
            <consortium name="Genoscope - CEA"/>
            <person name="William W."/>
        </authorList>
    </citation>
    <scope>NUCLEOTIDE SEQUENCE</scope>
</reference>
<comment type="caution">
    <text evidence="2">The sequence shown here is derived from an EMBL/GenBank/DDBJ whole genome shotgun (WGS) entry which is preliminary data.</text>
</comment>
<gene>
    <name evidence="2" type="ORF">POCTA_138.1.T0300017</name>
</gene>
<protein>
    <submittedName>
        <fullName evidence="2">Uncharacterized protein</fullName>
    </submittedName>
</protein>
<evidence type="ECO:0000313" key="3">
    <source>
        <dbReference type="Proteomes" id="UP000683925"/>
    </source>
</evidence>
<keyword evidence="1" id="KW-0175">Coiled coil</keyword>
<feature type="coiled-coil region" evidence="1">
    <location>
        <begin position="140"/>
        <end position="167"/>
    </location>
</feature>
<evidence type="ECO:0000313" key="2">
    <source>
        <dbReference type="EMBL" id="CAD8154916.1"/>
    </source>
</evidence>
<dbReference type="AlphaFoldDB" id="A0A8S1TVG2"/>
<organism evidence="2 3">
    <name type="scientific">Paramecium octaurelia</name>
    <dbReference type="NCBI Taxonomy" id="43137"/>
    <lineage>
        <taxon>Eukaryota</taxon>
        <taxon>Sar</taxon>
        <taxon>Alveolata</taxon>
        <taxon>Ciliophora</taxon>
        <taxon>Intramacronucleata</taxon>
        <taxon>Oligohymenophorea</taxon>
        <taxon>Peniculida</taxon>
        <taxon>Parameciidae</taxon>
        <taxon>Paramecium</taxon>
    </lineage>
</organism>
<dbReference type="Proteomes" id="UP000683925">
    <property type="component" value="Unassembled WGS sequence"/>
</dbReference>
<sequence length="327" mass="38228">MNTLHEYQLQVPLTKQHEKTTEQSNVEGSLTLSRERFIQKQKKLQINTTRLIPIASEKLPRLSQSKSPIQSKIARAITEYQAPSKQQAMKFFKANTNTENEGIIYTDDERAKLKFRREEKKPKTTNYKAGLYENTQNKKFAEFAEQIRKLKDQLDSLQKYLNNSRKLFLVVRNIVEKRKNLRKILLKNGKDELVELSDIEKLCSVKEFVNINGEQKLIDKLNISLLDDIIYANEVLENLKIQNEILDIKEMADQVQKNQINRLNKILKINQEEDLKLSFTSIAMSRYNLHEQIETFEQRLGPLQSIKKNLKQTSSAITTFVKLLCDK</sequence>
<dbReference type="OrthoDB" id="10297522at2759"/>
<proteinExistence type="predicted"/>
<name>A0A8S1TVG2_PAROT</name>
<keyword evidence="3" id="KW-1185">Reference proteome</keyword>
<accession>A0A8S1TVG2</accession>
<evidence type="ECO:0000256" key="1">
    <source>
        <dbReference type="SAM" id="Coils"/>
    </source>
</evidence>
<dbReference type="OMA" id="RYNLHEQ"/>
<dbReference type="EMBL" id="CAJJDP010000030">
    <property type="protein sequence ID" value="CAD8154916.1"/>
    <property type="molecule type" value="Genomic_DNA"/>
</dbReference>